<accession>A0AA43KD91</accession>
<comment type="subcellular location">
    <subcellularLocation>
        <location evidence="1">Cell envelope</location>
    </subcellularLocation>
</comment>
<evidence type="ECO:0000259" key="5">
    <source>
        <dbReference type="PROSITE" id="PS50983"/>
    </source>
</evidence>
<dbReference type="CDD" id="cd01146">
    <property type="entry name" value="FhuD"/>
    <property type="match status" value="1"/>
</dbReference>
<dbReference type="PROSITE" id="PS51257">
    <property type="entry name" value="PROKAR_LIPOPROTEIN"/>
    <property type="match status" value="1"/>
</dbReference>
<name>A0AA43KD91_9CYAN</name>
<evidence type="ECO:0000256" key="2">
    <source>
        <dbReference type="ARBA" id="ARBA00008814"/>
    </source>
</evidence>
<gene>
    <name evidence="6" type="ORF">NWP23_00370</name>
</gene>
<dbReference type="EMBL" id="JANQDL010000005">
    <property type="protein sequence ID" value="MDH6062277.1"/>
    <property type="molecule type" value="Genomic_DNA"/>
</dbReference>
<dbReference type="GO" id="GO:1901678">
    <property type="term" value="P:iron coordination entity transport"/>
    <property type="evidence" value="ECO:0007669"/>
    <property type="project" value="UniProtKB-ARBA"/>
</dbReference>
<dbReference type="PANTHER" id="PTHR30532">
    <property type="entry name" value="IRON III DICITRATE-BINDING PERIPLASMIC PROTEIN"/>
    <property type="match status" value="1"/>
</dbReference>
<reference evidence="6 7" key="1">
    <citation type="journal article" date="2023" name="J. Phycol.">
        <title>Chrysosporum ovalisporum is synonymous with the true-branching cyanobacterium Umezakia natans (Nostocales/Aphanizomenonaceae).</title>
        <authorList>
            <person name="McGregor G.B."/>
            <person name="Sendall B.C."/>
            <person name="Niiyama Y."/>
            <person name="Tuji A."/>
            <person name="Willis A."/>
        </authorList>
    </citation>
    <scope>NUCLEOTIDE SEQUENCE [LARGE SCALE GENOMIC DNA]</scope>
    <source>
        <strain evidence="6 7">FSS-62</strain>
    </source>
</reference>
<organism evidence="6 7">
    <name type="scientific">Umezakia ovalisporum FSS-62</name>
    <dbReference type="NCBI Taxonomy" id="2971776"/>
    <lineage>
        <taxon>Bacteria</taxon>
        <taxon>Bacillati</taxon>
        <taxon>Cyanobacteriota</taxon>
        <taxon>Cyanophyceae</taxon>
        <taxon>Nostocales</taxon>
        <taxon>Nodulariaceae</taxon>
        <taxon>Umezakia</taxon>
    </lineage>
</organism>
<dbReference type="Proteomes" id="UP001159370">
    <property type="component" value="Unassembled WGS sequence"/>
</dbReference>
<evidence type="ECO:0000256" key="1">
    <source>
        <dbReference type="ARBA" id="ARBA00004196"/>
    </source>
</evidence>
<evidence type="ECO:0000256" key="4">
    <source>
        <dbReference type="ARBA" id="ARBA00022729"/>
    </source>
</evidence>
<dbReference type="InterPro" id="IPR051313">
    <property type="entry name" value="Bact_iron-sidero_bind"/>
</dbReference>
<sequence>MNDSYIKIKSLTRWLGFAIVIFCSLLLSVACHRGGSLPVRDYTTNVACRQVEHAAGISCVPEKFQRVVTLDGVALENALALGIKPVGSVISDFSSYWQDYLTGVKNIGIGEPNLESILTLKPDLILGLDYHKDMYYNISSKIAPTVLLKFENSGQWKEVFTKFSLILGKQAVGEAVIKNYYRRLEEFKQKMGNNLAKIKVSVVRVYPNNINIYLLDSFCGKVLQDAGLSRPESQNIKESEAIKLFYNPVQVSIGNELIEKAEGDVIFIWTGQNTSQGNETAKKNLEQLLSNPIWKNLKAVKENHVYVVPSYWIGSGMLAANAIVDDLFKYLINQP</sequence>
<feature type="domain" description="Fe/B12 periplasmic-binding" evidence="5">
    <location>
        <begin position="66"/>
        <end position="335"/>
    </location>
</feature>
<dbReference type="AlphaFoldDB" id="A0AA43KD91"/>
<proteinExistence type="inferred from homology"/>
<dbReference type="PROSITE" id="PS50983">
    <property type="entry name" value="FE_B12_PBP"/>
    <property type="match status" value="1"/>
</dbReference>
<keyword evidence="4" id="KW-0732">Signal</keyword>
<dbReference type="GO" id="GO:0030288">
    <property type="term" value="C:outer membrane-bounded periplasmic space"/>
    <property type="evidence" value="ECO:0007669"/>
    <property type="project" value="TreeGrafter"/>
</dbReference>
<keyword evidence="3" id="KW-0813">Transport</keyword>
<dbReference type="PANTHER" id="PTHR30532:SF25">
    <property type="entry name" value="IRON(III) DICITRATE-BINDING PERIPLASMIC PROTEIN"/>
    <property type="match status" value="1"/>
</dbReference>
<evidence type="ECO:0000313" key="6">
    <source>
        <dbReference type="EMBL" id="MDH6062277.1"/>
    </source>
</evidence>
<protein>
    <submittedName>
        <fullName evidence="6">Iron-siderophore ABC transporter substrate-binding protein</fullName>
    </submittedName>
</protein>
<comment type="caution">
    <text evidence="6">The sequence shown here is derived from an EMBL/GenBank/DDBJ whole genome shotgun (WGS) entry which is preliminary data.</text>
</comment>
<evidence type="ECO:0000256" key="3">
    <source>
        <dbReference type="ARBA" id="ARBA00022448"/>
    </source>
</evidence>
<dbReference type="RefSeq" id="WP_280692936.1">
    <property type="nucleotide sequence ID" value="NZ_JANQDL010000005.1"/>
</dbReference>
<dbReference type="Gene3D" id="3.40.50.1980">
    <property type="entry name" value="Nitrogenase molybdenum iron protein domain"/>
    <property type="match status" value="2"/>
</dbReference>
<comment type="similarity">
    <text evidence="2">Belongs to the bacterial solute-binding protein 8 family.</text>
</comment>
<dbReference type="SUPFAM" id="SSF53807">
    <property type="entry name" value="Helical backbone' metal receptor"/>
    <property type="match status" value="1"/>
</dbReference>
<dbReference type="InterPro" id="IPR002491">
    <property type="entry name" value="ABC_transptr_periplasmic_BD"/>
</dbReference>
<dbReference type="Pfam" id="PF01497">
    <property type="entry name" value="Peripla_BP_2"/>
    <property type="match status" value="1"/>
</dbReference>
<evidence type="ECO:0000313" key="7">
    <source>
        <dbReference type="Proteomes" id="UP001159370"/>
    </source>
</evidence>